<dbReference type="PRINTS" id="PR00080">
    <property type="entry name" value="SDRFAMILY"/>
</dbReference>
<dbReference type="NCBIfam" id="NF009093">
    <property type="entry name" value="PRK12429.1"/>
    <property type="match status" value="1"/>
</dbReference>
<sequence>MTAVLPLNPPLSKPHAGRVAWITGSTSGIGWAVARQLASEGAAIALHGSAQASAGTDAQLAELHALGVAARYYPLDLSDGQAIAPLARRIAAELGAVDILVNNAGMQHVESVLSFPPDRWNTMLAVNLSAPFHTIQACTPAMLERGWGRIINMASVSGLVGVAHKPAYVASKHGLLGLTKSVALELATTPVTCNAICPGWVLTPLVQAQVDALAQREQLDEAAARARLLGAKQPSRAFVTVEQVAALVGFLASDNAAQVRGAQWNMDGGFTAA</sequence>
<dbReference type="GO" id="GO:0032787">
    <property type="term" value="P:monocarboxylic acid metabolic process"/>
    <property type="evidence" value="ECO:0007669"/>
    <property type="project" value="UniProtKB-ARBA"/>
</dbReference>
<dbReference type="EMBL" id="CP006704">
    <property type="protein sequence ID" value="AIJ48667.1"/>
    <property type="molecule type" value="Genomic_DNA"/>
</dbReference>
<dbReference type="GO" id="GO:0003858">
    <property type="term" value="F:3-hydroxybutyrate dehydrogenase activity"/>
    <property type="evidence" value="ECO:0007669"/>
    <property type="project" value="InterPro"/>
</dbReference>
<dbReference type="PANTHER" id="PTHR42879:SF2">
    <property type="entry name" value="3-OXOACYL-[ACYL-CARRIER-PROTEIN] REDUCTASE FABG"/>
    <property type="match status" value="1"/>
</dbReference>
<protein>
    <submittedName>
        <fullName evidence="3">3-hydroxyacyl-CoA dehydrogenase</fullName>
    </submittedName>
</protein>
<dbReference type="Proteomes" id="UP000028782">
    <property type="component" value="Chromosome"/>
</dbReference>
<dbReference type="InterPro" id="IPR036291">
    <property type="entry name" value="NAD(P)-bd_dom_sf"/>
</dbReference>
<evidence type="ECO:0000256" key="1">
    <source>
        <dbReference type="ARBA" id="ARBA00006484"/>
    </source>
</evidence>
<comment type="similarity">
    <text evidence="1 2">Belongs to the short-chain dehydrogenases/reductases (SDR) family.</text>
</comment>
<organism evidence="3 4">
    <name type="scientific">Comamonas testosteroni TK102</name>
    <dbReference type="NCBI Taxonomy" id="1392005"/>
    <lineage>
        <taxon>Bacteria</taxon>
        <taxon>Pseudomonadati</taxon>
        <taxon>Pseudomonadota</taxon>
        <taxon>Betaproteobacteria</taxon>
        <taxon>Burkholderiales</taxon>
        <taxon>Comamonadaceae</taxon>
        <taxon>Comamonas</taxon>
    </lineage>
</organism>
<dbReference type="PRINTS" id="PR00081">
    <property type="entry name" value="GDHRDH"/>
</dbReference>
<evidence type="ECO:0000313" key="3">
    <source>
        <dbReference type="EMBL" id="AIJ48667.1"/>
    </source>
</evidence>
<dbReference type="Gene3D" id="3.40.50.720">
    <property type="entry name" value="NAD(P)-binding Rossmann-like Domain"/>
    <property type="match status" value="1"/>
</dbReference>
<evidence type="ECO:0000313" key="4">
    <source>
        <dbReference type="Proteomes" id="UP000028782"/>
    </source>
</evidence>
<dbReference type="InterPro" id="IPR050259">
    <property type="entry name" value="SDR"/>
</dbReference>
<dbReference type="SUPFAM" id="SSF51735">
    <property type="entry name" value="NAD(P)-binding Rossmann-fold domains"/>
    <property type="match status" value="1"/>
</dbReference>
<evidence type="ECO:0000256" key="2">
    <source>
        <dbReference type="RuleBase" id="RU000363"/>
    </source>
</evidence>
<dbReference type="InterPro" id="IPR020904">
    <property type="entry name" value="Sc_DH/Rdtase_CS"/>
</dbReference>
<name>A0A076PZ42_COMTE</name>
<dbReference type="AlphaFoldDB" id="A0A076PZ42"/>
<dbReference type="FunFam" id="3.40.50.720:FF:000084">
    <property type="entry name" value="Short-chain dehydrogenase reductase"/>
    <property type="match status" value="1"/>
</dbReference>
<dbReference type="HOGENOM" id="CLU_010194_1_0_4"/>
<dbReference type="InterPro" id="IPR002347">
    <property type="entry name" value="SDR_fam"/>
</dbReference>
<accession>A0A076PZ42</accession>
<dbReference type="KEGG" id="ctes:O987_22895"/>
<gene>
    <name evidence="3" type="ORF">O987_22895</name>
</gene>
<dbReference type="NCBIfam" id="TIGR01963">
    <property type="entry name" value="PHB_DH"/>
    <property type="match status" value="1"/>
</dbReference>
<dbReference type="RefSeq" id="WP_051962248.1">
    <property type="nucleotide sequence ID" value="NZ_CP006704.1"/>
</dbReference>
<dbReference type="InterPro" id="IPR011294">
    <property type="entry name" value="3-OHbutyrate_DH"/>
</dbReference>
<proteinExistence type="inferred from homology"/>
<dbReference type="PROSITE" id="PS00061">
    <property type="entry name" value="ADH_SHORT"/>
    <property type="match status" value="1"/>
</dbReference>
<dbReference type="Pfam" id="PF00106">
    <property type="entry name" value="adh_short"/>
    <property type="match status" value="1"/>
</dbReference>
<reference evidence="3 4" key="1">
    <citation type="journal article" date="2014" name="Genome Announc.">
        <title>Complete Genome Sequence of Polychlorinated Biphenyl Degrader Comamonas testosteroni TK102 (NBRC 109938).</title>
        <authorList>
            <person name="Fukuda K."/>
            <person name="Hosoyama A."/>
            <person name="Tsuchikane K."/>
            <person name="Ohji S."/>
            <person name="Yamazoe A."/>
            <person name="Fujita N."/>
            <person name="Shintani M."/>
            <person name="Kimbara K."/>
        </authorList>
    </citation>
    <scope>NUCLEOTIDE SEQUENCE [LARGE SCALE GENOMIC DNA]</scope>
    <source>
        <strain evidence="3">TK102</strain>
    </source>
</reference>
<dbReference type="PANTHER" id="PTHR42879">
    <property type="entry name" value="3-OXOACYL-(ACYL-CARRIER-PROTEIN) REDUCTASE"/>
    <property type="match status" value="1"/>
</dbReference>